<dbReference type="InterPro" id="IPR051450">
    <property type="entry name" value="Gfo/Idh/MocA_Oxidoreductases"/>
</dbReference>
<evidence type="ECO:0000313" key="3">
    <source>
        <dbReference type="EMBL" id="CAA9339943.1"/>
    </source>
</evidence>
<dbReference type="InterPro" id="IPR000683">
    <property type="entry name" value="Gfo/Idh/MocA-like_OxRdtase_N"/>
</dbReference>
<proteinExistence type="predicted"/>
<protein>
    <recommendedName>
        <fullName evidence="4">Gfo/Idh/MocA family oxidoreductase</fullName>
    </recommendedName>
</protein>
<dbReference type="Gene3D" id="3.30.360.10">
    <property type="entry name" value="Dihydrodipicolinate Reductase, domain 2"/>
    <property type="match status" value="1"/>
</dbReference>
<accession>A0A6J4LWG7</accession>
<sequence>MSPRGNVRVAVLGAGAIAQVVHLPILSRMRGVEVAAVADRDPLTARTIAARFGVAGGARPTEELLADESIDAVVVCTPSHRHEDNVRDALRAGKYVLCEKPLALTAEGVERILTEDGAEQRLQVAMNQRFRADARAIRSFVQSGELGDVFYLKAGWLNRAQPRGRSWRERKSAAGGGAFMDLGIQMLDLALWILDHPRAERITAQMHRVSGSEVEDAAALLLRLEGDRVINLEASWNLLSAKDRQFLHVLGSAGSASLTPLAVYREMSTGLTEVTPQLAPGRENLFTASYRNELQHFVEVVRGEQPADASAREHVQLLRIVEAAYRSAEERREVVL</sequence>
<dbReference type="Pfam" id="PF22725">
    <property type="entry name" value="GFO_IDH_MocA_C3"/>
    <property type="match status" value="1"/>
</dbReference>
<dbReference type="GO" id="GO:0000166">
    <property type="term" value="F:nucleotide binding"/>
    <property type="evidence" value="ECO:0007669"/>
    <property type="project" value="InterPro"/>
</dbReference>
<dbReference type="Gene3D" id="3.40.50.720">
    <property type="entry name" value="NAD(P)-binding Rossmann-like Domain"/>
    <property type="match status" value="1"/>
</dbReference>
<dbReference type="Pfam" id="PF01408">
    <property type="entry name" value="GFO_IDH_MocA"/>
    <property type="match status" value="1"/>
</dbReference>
<organism evidence="3">
    <name type="scientific">uncultured Gemmatimonadota bacterium</name>
    <dbReference type="NCBI Taxonomy" id="203437"/>
    <lineage>
        <taxon>Bacteria</taxon>
        <taxon>Pseudomonadati</taxon>
        <taxon>Gemmatimonadota</taxon>
        <taxon>environmental samples</taxon>
    </lineage>
</organism>
<reference evidence="3" key="1">
    <citation type="submission" date="2020-02" db="EMBL/GenBank/DDBJ databases">
        <authorList>
            <person name="Meier V. D."/>
        </authorList>
    </citation>
    <scope>NUCLEOTIDE SEQUENCE</scope>
    <source>
        <strain evidence="3">AVDCRST_MAG68</strain>
    </source>
</reference>
<gene>
    <name evidence="3" type="ORF">AVDCRST_MAG68-2950</name>
</gene>
<feature type="domain" description="Gfo/Idh/MocA-like oxidoreductase N-terminal" evidence="1">
    <location>
        <begin position="7"/>
        <end position="114"/>
    </location>
</feature>
<dbReference type="AlphaFoldDB" id="A0A6J4LWG7"/>
<dbReference type="InterPro" id="IPR055170">
    <property type="entry name" value="GFO_IDH_MocA-like_dom"/>
</dbReference>
<dbReference type="PANTHER" id="PTHR43377:SF1">
    <property type="entry name" value="BILIVERDIN REDUCTASE A"/>
    <property type="match status" value="1"/>
</dbReference>
<name>A0A6J4LWG7_9BACT</name>
<feature type="domain" description="GFO/IDH/MocA-like oxidoreductase" evidence="2">
    <location>
        <begin position="135"/>
        <end position="256"/>
    </location>
</feature>
<dbReference type="InterPro" id="IPR036291">
    <property type="entry name" value="NAD(P)-bd_dom_sf"/>
</dbReference>
<dbReference type="SUPFAM" id="SSF55347">
    <property type="entry name" value="Glyceraldehyde-3-phosphate dehydrogenase-like, C-terminal domain"/>
    <property type="match status" value="1"/>
</dbReference>
<evidence type="ECO:0000259" key="1">
    <source>
        <dbReference type="Pfam" id="PF01408"/>
    </source>
</evidence>
<dbReference type="PANTHER" id="PTHR43377">
    <property type="entry name" value="BILIVERDIN REDUCTASE A"/>
    <property type="match status" value="1"/>
</dbReference>
<dbReference type="SUPFAM" id="SSF51735">
    <property type="entry name" value="NAD(P)-binding Rossmann-fold domains"/>
    <property type="match status" value="1"/>
</dbReference>
<evidence type="ECO:0008006" key="4">
    <source>
        <dbReference type="Google" id="ProtNLM"/>
    </source>
</evidence>
<dbReference type="EMBL" id="CADCTW010000138">
    <property type="protein sequence ID" value="CAA9339943.1"/>
    <property type="molecule type" value="Genomic_DNA"/>
</dbReference>
<evidence type="ECO:0000259" key="2">
    <source>
        <dbReference type="Pfam" id="PF22725"/>
    </source>
</evidence>